<dbReference type="Proteomes" id="UP001341444">
    <property type="component" value="Unassembled WGS sequence"/>
</dbReference>
<comment type="caution">
    <text evidence="1">The sequence shown here is derived from an EMBL/GenBank/DDBJ whole genome shotgun (WGS) entry which is preliminary data.</text>
</comment>
<sequence length="43" mass="4913">MTVRELVHHLAWTPDFFFAAMDGRDMIVPPVPETITEASELLK</sequence>
<protein>
    <recommendedName>
        <fullName evidence="3">DinB family protein</fullName>
    </recommendedName>
</protein>
<name>A0ABU6MKH1_9BACI</name>
<gene>
    <name evidence="1" type="ORF">P4T90_10740</name>
</gene>
<keyword evidence="2" id="KW-1185">Reference proteome</keyword>
<accession>A0ABU6MKH1</accession>
<evidence type="ECO:0000313" key="2">
    <source>
        <dbReference type="Proteomes" id="UP001341444"/>
    </source>
</evidence>
<dbReference type="RefSeq" id="WP_260525580.1">
    <property type="nucleotide sequence ID" value="NZ_JARMAB010000013.1"/>
</dbReference>
<organism evidence="1 2">
    <name type="scientific">Heyndrickxia acidicola</name>
    <dbReference type="NCBI Taxonomy" id="209389"/>
    <lineage>
        <taxon>Bacteria</taxon>
        <taxon>Bacillati</taxon>
        <taxon>Bacillota</taxon>
        <taxon>Bacilli</taxon>
        <taxon>Bacillales</taxon>
        <taxon>Bacillaceae</taxon>
        <taxon>Heyndrickxia</taxon>
    </lineage>
</organism>
<reference evidence="1 2" key="1">
    <citation type="submission" date="2023-03" db="EMBL/GenBank/DDBJ databases">
        <title>Bacillus Genome Sequencing.</title>
        <authorList>
            <person name="Dunlap C."/>
        </authorList>
    </citation>
    <scope>NUCLEOTIDE SEQUENCE [LARGE SCALE GENOMIC DNA]</scope>
    <source>
        <strain evidence="1 2">B-23453</strain>
    </source>
</reference>
<evidence type="ECO:0008006" key="3">
    <source>
        <dbReference type="Google" id="ProtNLM"/>
    </source>
</evidence>
<evidence type="ECO:0000313" key="1">
    <source>
        <dbReference type="EMBL" id="MED1203550.1"/>
    </source>
</evidence>
<dbReference type="EMBL" id="JARMAB010000013">
    <property type="protein sequence ID" value="MED1203550.1"/>
    <property type="molecule type" value="Genomic_DNA"/>
</dbReference>
<proteinExistence type="predicted"/>